<dbReference type="Gene3D" id="3.90.960.10">
    <property type="entry name" value="YbaK/aminoacyl-tRNA synthetase-associated domain"/>
    <property type="match status" value="1"/>
</dbReference>
<dbReference type="EMBL" id="CP009933">
    <property type="protein sequence ID" value="AKA68398.1"/>
    <property type="molecule type" value="Genomic_DNA"/>
</dbReference>
<accession>A0A0E3JMS6</accession>
<dbReference type="HOGENOM" id="CLU_094875_0_0_9"/>
<sequence>MSSNLKKSAQKVQTVLNEFGFELNVVELSDSTRTAQEAANTIGCTVSQIAKSLIFKGKSSQKPILIIASGTNRVNEKVIKEHIGEKLQKADANFVLEHTGFAIGGIPPIGHKDSIITLIDEDLLQYDEIWAAAGTPNAVFKLTPKILVEITKGDVISIK</sequence>
<dbReference type="Proteomes" id="UP000033115">
    <property type="component" value="Chromosome"/>
</dbReference>
<organism evidence="2 3">
    <name type="scientific">Clostridium scatologenes</name>
    <dbReference type="NCBI Taxonomy" id="1548"/>
    <lineage>
        <taxon>Bacteria</taxon>
        <taxon>Bacillati</taxon>
        <taxon>Bacillota</taxon>
        <taxon>Clostridia</taxon>
        <taxon>Eubacteriales</taxon>
        <taxon>Clostridiaceae</taxon>
        <taxon>Clostridium</taxon>
    </lineage>
</organism>
<keyword evidence="2" id="KW-0030">Aminoacyl-tRNA synthetase</keyword>
<dbReference type="PANTHER" id="PTHR30411">
    <property type="entry name" value="CYTOPLASMIC PROTEIN"/>
    <property type="match status" value="1"/>
</dbReference>
<dbReference type="STRING" id="1548.CSCA_1273"/>
<name>A0A0E3JMS6_CLOSL</name>
<feature type="domain" description="YbaK/aminoacyl-tRNA synthetase-associated" evidence="1">
    <location>
        <begin position="31"/>
        <end position="147"/>
    </location>
</feature>
<dbReference type="InterPro" id="IPR007214">
    <property type="entry name" value="YbaK/aa-tRNA-synth-assoc-dom"/>
</dbReference>
<dbReference type="GO" id="GO:0002161">
    <property type="term" value="F:aminoacyl-tRNA deacylase activity"/>
    <property type="evidence" value="ECO:0007669"/>
    <property type="project" value="InterPro"/>
</dbReference>
<reference evidence="2 3" key="1">
    <citation type="journal article" date="2015" name="J. Biotechnol.">
        <title>Complete genome sequence of a malodorant-producing acetogen, Clostridium scatologenes ATCC 25775(T).</title>
        <authorList>
            <person name="Zhu Z."/>
            <person name="Guo T."/>
            <person name="Zheng H."/>
            <person name="Song T."/>
            <person name="Ouyang P."/>
            <person name="Xie J."/>
        </authorList>
    </citation>
    <scope>NUCLEOTIDE SEQUENCE [LARGE SCALE GENOMIC DNA]</scope>
    <source>
        <strain evidence="2 3">ATCC 25775</strain>
    </source>
</reference>
<gene>
    <name evidence="2" type="ORF">CSCA_1273</name>
</gene>
<dbReference type="Pfam" id="PF04073">
    <property type="entry name" value="tRNA_edit"/>
    <property type="match status" value="1"/>
</dbReference>
<evidence type="ECO:0000313" key="3">
    <source>
        <dbReference type="Proteomes" id="UP000033115"/>
    </source>
</evidence>
<evidence type="ECO:0000259" key="1">
    <source>
        <dbReference type="Pfam" id="PF04073"/>
    </source>
</evidence>
<dbReference type="RefSeq" id="WP_029161237.1">
    <property type="nucleotide sequence ID" value="NZ_CP009933.1"/>
</dbReference>
<dbReference type="PANTHER" id="PTHR30411:SF1">
    <property type="entry name" value="CYTOPLASMIC PROTEIN"/>
    <property type="match status" value="1"/>
</dbReference>
<dbReference type="AlphaFoldDB" id="A0A0E3JMS6"/>
<evidence type="ECO:0000313" key="2">
    <source>
        <dbReference type="EMBL" id="AKA68398.1"/>
    </source>
</evidence>
<dbReference type="InterPro" id="IPR036754">
    <property type="entry name" value="YbaK/aa-tRNA-synt-asso_dom_sf"/>
</dbReference>
<keyword evidence="2" id="KW-0436">Ligase</keyword>
<dbReference type="SUPFAM" id="SSF55826">
    <property type="entry name" value="YbaK/ProRS associated domain"/>
    <property type="match status" value="1"/>
</dbReference>
<protein>
    <submittedName>
        <fullName evidence="2">YbaK/prolyl-tRNA synthetase</fullName>
    </submittedName>
</protein>
<proteinExistence type="predicted"/>
<keyword evidence="3" id="KW-1185">Reference proteome</keyword>
<dbReference type="KEGG" id="csq:CSCA_1273"/>
<dbReference type="CDD" id="cd04333">
    <property type="entry name" value="ProX_deacylase"/>
    <property type="match status" value="1"/>
</dbReference>
<dbReference type="GO" id="GO:0004812">
    <property type="term" value="F:aminoacyl-tRNA ligase activity"/>
    <property type="evidence" value="ECO:0007669"/>
    <property type="project" value="UniProtKB-KW"/>
</dbReference>